<evidence type="ECO:0000313" key="9">
    <source>
        <dbReference type="EMBL" id="AFL99253.1"/>
    </source>
</evidence>
<evidence type="ECO:0000313" key="10">
    <source>
        <dbReference type="Proteomes" id="UP000006053"/>
    </source>
</evidence>
<feature type="active site" evidence="5">
    <location>
        <position position="244"/>
    </location>
</feature>
<keyword evidence="10" id="KW-1185">Reference proteome</keyword>
<accession>I4A5L9</accession>
<dbReference type="InterPro" id="IPR012394">
    <property type="entry name" value="Aldehyde_DH_NAD(P)"/>
</dbReference>
<reference evidence="10" key="1">
    <citation type="submission" date="2012-06" db="EMBL/GenBank/DDBJ databases">
        <title>Complete sequence of Desulfitobacterium dehalogenans ATCC 51507.</title>
        <authorList>
            <person name="Lucas S."/>
            <person name="Han J."/>
            <person name="Lapidus A."/>
            <person name="Cheng J.-F."/>
            <person name="Goodwin L."/>
            <person name="Pitluck S."/>
            <person name="Peters L."/>
            <person name="Ovchinnikova G."/>
            <person name="Teshima H."/>
            <person name="Detter J.C."/>
            <person name="Han C."/>
            <person name="Tapia R."/>
            <person name="Land M."/>
            <person name="Hauser L."/>
            <person name="Kyrpides N."/>
            <person name="Ivanova N."/>
            <person name="Pagani I."/>
            <person name="Kruse T."/>
            <person name="de Vos W.M."/>
            <person name="Smidt H."/>
            <person name="Woyke T."/>
        </authorList>
    </citation>
    <scope>NUCLEOTIDE SEQUENCE [LARGE SCALE GENOMIC DNA]</scope>
    <source>
        <strain evidence="10">ATCC 51507 / DSM 9161 / JW/IU-DC1</strain>
    </source>
</reference>
<protein>
    <recommendedName>
        <fullName evidence="4">Aldehyde dehydrogenase</fullName>
    </recommendedName>
</protein>
<proteinExistence type="inferred from homology"/>
<evidence type="ECO:0000256" key="7">
    <source>
        <dbReference type="RuleBase" id="RU003345"/>
    </source>
</evidence>
<comment type="similarity">
    <text evidence="1 4 7">Belongs to the aldehyde dehydrogenase family.</text>
</comment>
<dbReference type="InterPro" id="IPR016160">
    <property type="entry name" value="Ald_DH_CS_CYS"/>
</dbReference>
<dbReference type="GO" id="GO:0004029">
    <property type="term" value="F:aldehyde dehydrogenase (NAD+) activity"/>
    <property type="evidence" value="ECO:0007669"/>
    <property type="project" value="TreeGrafter"/>
</dbReference>
<dbReference type="OrthoDB" id="9762913at2"/>
<dbReference type="AlphaFoldDB" id="I4A5L9"/>
<feature type="active site" evidence="5 6">
    <location>
        <position position="210"/>
    </location>
</feature>
<dbReference type="GO" id="GO:0005737">
    <property type="term" value="C:cytoplasm"/>
    <property type="evidence" value="ECO:0007669"/>
    <property type="project" value="TreeGrafter"/>
</dbReference>
<sequence>MRTIKEIVKSQRDFFNTSQTLELSFRMDQLRRLKSGIQAHEEEILNALKEDLNKAHFESYGTEVGLVLEEICYILKHLKDWAQPQKVRTPLTSFPAKSYIYPEPYGVTLIMSPWNYPFMLSLIPLIGALAAGNCAVLKPSAYSAHTSAILSMILRENFSEDYIAVIEGGREVNHALLEEKFDYIFFTGSVEVGKKVMHAAAEHLTPITLELGGKSPCIVDQDANLELAAKRIIWGKFLNAGQTCVAPDYLLVHRQVKENLISRMCQVIGDFYGENPLENPDLPKIINDKHFERLLGYLSSGRIRCGGTSHKEKRLIAPTLLDRVQWEEPVMQEEIFGPLLPILEFESLDEVIRLVNNRPKPLACYYFTQSKEKEEELIRRISFGGGCINDTVIHVASSHLPFGGVGESGMGGYHGKASFNTFSHRKSIIKQSLKSDIPVRYPPYKGKFYLLKKIMK</sequence>
<reference evidence="9 10" key="2">
    <citation type="journal article" date="2015" name="J. Bacteriol.">
        <title>Genomic, proteomic, and biochemical analysis of the organohalide respiratory pathway in Desulfitobacterium dehalogenans.</title>
        <authorList>
            <person name="Kruse T."/>
            <person name="van de Pas B.A."/>
            <person name="Atteia A."/>
            <person name="Krab K."/>
            <person name="Hagen W.R."/>
            <person name="Goodwin L."/>
            <person name="Chain P."/>
            <person name="Boeren S."/>
            <person name="Maphosa F."/>
            <person name="Schraa G."/>
            <person name="de Vos W.M."/>
            <person name="van der Oost J."/>
            <person name="Smidt H."/>
            <person name="Stams A.J."/>
        </authorList>
    </citation>
    <scope>NUCLEOTIDE SEQUENCE [LARGE SCALE GENOMIC DNA]</scope>
    <source>
        <strain evidence="10">ATCC 51507 / DSM 9161 / JW/IU-DC1</strain>
    </source>
</reference>
<dbReference type="EMBL" id="CP003348">
    <property type="protein sequence ID" value="AFL99253.1"/>
    <property type="molecule type" value="Genomic_DNA"/>
</dbReference>
<organism evidence="9 10">
    <name type="scientific">Desulfitobacterium dehalogenans (strain ATCC 51507 / DSM 9161 / JW/IU-DC1)</name>
    <dbReference type="NCBI Taxonomy" id="756499"/>
    <lineage>
        <taxon>Bacteria</taxon>
        <taxon>Bacillati</taxon>
        <taxon>Bacillota</taxon>
        <taxon>Clostridia</taxon>
        <taxon>Eubacteriales</taxon>
        <taxon>Desulfitobacteriaceae</taxon>
        <taxon>Desulfitobacterium</taxon>
    </lineage>
</organism>
<dbReference type="Gene3D" id="3.40.309.10">
    <property type="entry name" value="Aldehyde Dehydrogenase, Chain A, domain 2"/>
    <property type="match status" value="1"/>
</dbReference>
<dbReference type="PIRSF" id="PIRSF036492">
    <property type="entry name" value="ALDH"/>
    <property type="match status" value="1"/>
</dbReference>
<feature type="domain" description="Aldehyde dehydrogenase" evidence="8">
    <location>
        <begin position="4"/>
        <end position="428"/>
    </location>
</feature>
<dbReference type="SUPFAM" id="SSF53720">
    <property type="entry name" value="ALDH-like"/>
    <property type="match status" value="1"/>
</dbReference>
<dbReference type="CDD" id="cd07136">
    <property type="entry name" value="ALDH_YwdH-P39616"/>
    <property type="match status" value="1"/>
</dbReference>
<dbReference type="InterPro" id="IPR029510">
    <property type="entry name" value="Ald_DH_CS_GLU"/>
</dbReference>
<dbReference type="GO" id="GO:0006081">
    <property type="term" value="P:aldehyde metabolic process"/>
    <property type="evidence" value="ECO:0007669"/>
    <property type="project" value="InterPro"/>
</dbReference>
<dbReference type="PANTHER" id="PTHR43570">
    <property type="entry name" value="ALDEHYDE DEHYDROGENASE"/>
    <property type="match status" value="1"/>
</dbReference>
<dbReference type="InterPro" id="IPR015590">
    <property type="entry name" value="Aldehyde_DH_dom"/>
</dbReference>
<dbReference type="Gene3D" id="3.40.605.10">
    <property type="entry name" value="Aldehyde Dehydrogenase, Chain A, domain 1"/>
    <property type="match status" value="1"/>
</dbReference>
<evidence type="ECO:0000259" key="8">
    <source>
        <dbReference type="Pfam" id="PF00171"/>
    </source>
</evidence>
<evidence type="ECO:0000256" key="6">
    <source>
        <dbReference type="PROSITE-ProRule" id="PRU10007"/>
    </source>
</evidence>
<dbReference type="Proteomes" id="UP000006053">
    <property type="component" value="Chromosome"/>
</dbReference>
<dbReference type="FunFam" id="3.40.309.10:FF:000003">
    <property type="entry name" value="Aldehyde dehydrogenase"/>
    <property type="match status" value="1"/>
</dbReference>
<dbReference type="KEGG" id="ddh:Desde_0807"/>
<evidence type="ECO:0000256" key="4">
    <source>
        <dbReference type="PIRNR" id="PIRNR036492"/>
    </source>
</evidence>
<dbReference type="RefSeq" id="WP_014792747.1">
    <property type="nucleotide sequence ID" value="NC_018017.1"/>
</dbReference>
<dbReference type="STRING" id="756499.Desde_0807"/>
<dbReference type="InterPro" id="IPR016163">
    <property type="entry name" value="Ald_DH_C"/>
</dbReference>
<gene>
    <name evidence="9" type="ordered locus">Desde_0807</name>
</gene>
<dbReference type="PROSITE" id="PS00687">
    <property type="entry name" value="ALDEHYDE_DEHYDR_GLU"/>
    <property type="match status" value="1"/>
</dbReference>
<dbReference type="InterPro" id="IPR016162">
    <property type="entry name" value="Ald_DH_N"/>
</dbReference>
<evidence type="ECO:0000256" key="5">
    <source>
        <dbReference type="PIRSR" id="PIRSR036492-1"/>
    </source>
</evidence>
<dbReference type="eggNOG" id="COG1012">
    <property type="taxonomic scope" value="Bacteria"/>
</dbReference>
<dbReference type="Pfam" id="PF00171">
    <property type="entry name" value="Aldedh"/>
    <property type="match status" value="1"/>
</dbReference>
<evidence type="ECO:0000256" key="3">
    <source>
        <dbReference type="ARBA" id="ARBA00023027"/>
    </source>
</evidence>
<name>I4A5L9_DESDJ</name>
<dbReference type="PROSITE" id="PS00070">
    <property type="entry name" value="ALDEHYDE_DEHYDR_CYS"/>
    <property type="match status" value="1"/>
</dbReference>
<dbReference type="FunFam" id="3.40.605.10:FF:000004">
    <property type="entry name" value="Aldehyde dehydrogenase"/>
    <property type="match status" value="1"/>
</dbReference>
<keyword evidence="3" id="KW-0520">NAD</keyword>
<dbReference type="InterPro" id="IPR016161">
    <property type="entry name" value="Ald_DH/histidinol_DH"/>
</dbReference>
<dbReference type="PANTHER" id="PTHR43570:SF16">
    <property type="entry name" value="ALDEHYDE DEHYDROGENASE TYPE III, ISOFORM Q"/>
    <property type="match status" value="1"/>
</dbReference>
<evidence type="ECO:0000256" key="1">
    <source>
        <dbReference type="ARBA" id="ARBA00009986"/>
    </source>
</evidence>
<keyword evidence="2 4" id="KW-0560">Oxidoreductase</keyword>
<dbReference type="HOGENOM" id="CLU_005391_3_1_9"/>
<evidence type="ECO:0000256" key="2">
    <source>
        <dbReference type="ARBA" id="ARBA00023002"/>
    </source>
</evidence>